<keyword evidence="3" id="KW-1185">Reference proteome</keyword>
<organism evidence="2 3">
    <name type="scientific">Amycolatopsis bullii</name>
    <dbReference type="NCBI Taxonomy" id="941987"/>
    <lineage>
        <taxon>Bacteria</taxon>
        <taxon>Bacillati</taxon>
        <taxon>Actinomycetota</taxon>
        <taxon>Actinomycetes</taxon>
        <taxon>Pseudonocardiales</taxon>
        <taxon>Pseudonocardiaceae</taxon>
        <taxon>Amycolatopsis</taxon>
    </lineage>
</organism>
<accession>A0ABQ3KA23</accession>
<comment type="caution">
    <text evidence="2">The sequence shown here is derived from an EMBL/GenBank/DDBJ whole genome shotgun (WGS) entry which is preliminary data.</text>
</comment>
<proteinExistence type="predicted"/>
<reference evidence="3" key="1">
    <citation type="journal article" date="2019" name="Int. J. Syst. Evol. Microbiol.">
        <title>The Global Catalogue of Microorganisms (GCM) 10K type strain sequencing project: providing services to taxonomists for standard genome sequencing and annotation.</title>
        <authorList>
            <consortium name="The Broad Institute Genomics Platform"/>
            <consortium name="The Broad Institute Genome Sequencing Center for Infectious Disease"/>
            <person name="Wu L."/>
            <person name="Ma J."/>
        </authorList>
    </citation>
    <scope>NUCLEOTIDE SEQUENCE [LARGE SCALE GENOMIC DNA]</scope>
    <source>
        <strain evidence="3">CGMCC 4.7680</strain>
    </source>
</reference>
<feature type="compositionally biased region" description="Polar residues" evidence="1">
    <location>
        <begin position="97"/>
        <end position="111"/>
    </location>
</feature>
<evidence type="ECO:0000313" key="2">
    <source>
        <dbReference type="EMBL" id="GHG09575.1"/>
    </source>
</evidence>
<evidence type="ECO:0000256" key="1">
    <source>
        <dbReference type="SAM" id="MobiDB-lite"/>
    </source>
</evidence>
<evidence type="ECO:0000313" key="3">
    <source>
        <dbReference type="Proteomes" id="UP000649955"/>
    </source>
</evidence>
<gene>
    <name evidence="2" type="ORF">GCM10017567_28190</name>
</gene>
<dbReference type="EMBL" id="BNAW01000009">
    <property type="protein sequence ID" value="GHG09575.1"/>
    <property type="molecule type" value="Genomic_DNA"/>
</dbReference>
<name>A0ABQ3KA23_9PSEU</name>
<feature type="region of interest" description="Disordered" evidence="1">
    <location>
        <begin position="84"/>
        <end position="111"/>
    </location>
</feature>
<dbReference type="Proteomes" id="UP000649955">
    <property type="component" value="Unassembled WGS sequence"/>
</dbReference>
<sequence length="111" mass="10704">MSSHWLVLDAQASNSLASGTFGGVEVCGGVVVGGVDGVGDVPDVDDVGPAVAAAFVVSCCFGASEIPATRAPATTTTAAITTTGFRRRGPGLPVSISAGTISGSSLTGPLP</sequence>
<protein>
    <submittedName>
        <fullName evidence="2">Uncharacterized protein</fullName>
    </submittedName>
</protein>